<organism evidence="1 2">
    <name type="scientific">Steinernema glaseri</name>
    <dbReference type="NCBI Taxonomy" id="37863"/>
    <lineage>
        <taxon>Eukaryota</taxon>
        <taxon>Metazoa</taxon>
        <taxon>Ecdysozoa</taxon>
        <taxon>Nematoda</taxon>
        <taxon>Chromadorea</taxon>
        <taxon>Rhabditida</taxon>
        <taxon>Tylenchina</taxon>
        <taxon>Panagrolaimomorpha</taxon>
        <taxon>Strongyloidoidea</taxon>
        <taxon>Steinernematidae</taxon>
        <taxon>Steinernema</taxon>
    </lineage>
</organism>
<reference evidence="2" key="1">
    <citation type="submission" date="2016-11" db="UniProtKB">
        <authorList>
            <consortium name="WormBaseParasite"/>
        </authorList>
    </citation>
    <scope>IDENTIFICATION</scope>
</reference>
<dbReference type="AlphaFoldDB" id="A0A1I8AQQ6"/>
<sequence length="83" mass="10190">MTFYKSARDFIDKYYVHNRHVFRKPSCVFKYEEGEGEEERRLYISFDCGKERQPCEQWRRASHEGQKDLSLMRDTRLLFILFA</sequence>
<protein>
    <submittedName>
        <fullName evidence="2">NTF2 domain-containing protein</fullName>
    </submittedName>
</protein>
<dbReference type="WBParaSite" id="L893_g8091.t1">
    <property type="protein sequence ID" value="L893_g8091.t1"/>
    <property type="gene ID" value="L893_g8091"/>
</dbReference>
<name>A0A1I8AQQ6_9BILA</name>
<proteinExistence type="predicted"/>
<dbReference type="Proteomes" id="UP000095287">
    <property type="component" value="Unplaced"/>
</dbReference>
<keyword evidence="1" id="KW-1185">Reference proteome</keyword>
<accession>A0A1I8AQQ6</accession>
<evidence type="ECO:0000313" key="1">
    <source>
        <dbReference type="Proteomes" id="UP000095287"/>
    </source>
</evidence>
<evidence type="ECO:0000313" key="2">
    <source>
        <dbReference type="WBParaSite" id="L893_g8091.t1"/>
    </source>
</evidence>